<dbReference type="Pfam" id="PF01139">
    <property type="entry name" value="RtcB"/>
    <property type="match status" value="1"/>
</dbReference>
<dbReference type="GO" id="GO:0005525">
    <property type="term" value="F:GTP binding"/>
    <property type="evidence" value="ECO:0007669"/>
    <property type="project" value="UniProtKB-KW"/>
</dbReference>
<evidence type="ECO:0000256" key="3">
    <source>
        <dbReference type="ARBA" id="ARBA00022723"/>
    </source>
</evidence>
<evidence type="ECO:0000256" key="7">
    <source>
        <dbReference type="ARBA" id="ARBA00023211"/>
    </source>
</evidence>
<comment type="catalytic activity">
    <reaction evidence="8">
        <text>a 3'-end 3'-phospho-ribonucleotide-RNA + a 5'-end dephospho-ribonucleoside-RNA + GTP = a ribonucleotidyl-ribonucleotide-RNA + GMP + diphosphate</text>
        <dbReference type="Rhea" id="RHEA:68076"/>
        <dbReference type="Rhea" id="RHEA-COMP:10463"/>
        <dbReference type="Rhea" id="RHEA-COMP:13936"/>
        <dbReference type="Rhea" id="RHEA-COMP:17355"/>
        <dbReference type="ChEBI" id="CHEBI:33019"/>
        <dbReference type="ChEBI" id="CHEBI:37565"/>
        <dbReference type="ChEBI" id="CHEBI:58115"/>
        <dbReference type="ChEBI" id="CHEBI:83062"/>
        <dbReference type="ChEBI" id="CHEBI:138284"/>
        <dbReference type="ChEBI" id="CHEBI:173118"/>
        <dbReference type="EC" id="6.5.1.8"/>
    </reaction>
</comment>
<feature type="binding site" evidence="11">
    <location>
        <position position="223"/>
    </location>
    <ligand>
        <name>Mn(2+)</name>
        <dbReference type="ChEBI" id="CHEBI:29035"/>
        <label>1</label>
    </ligand>
</feature>
<reference evidence="12 13" key="1">
    <citation type="submission" date="2020-04" db="EMBL/GenBank/DDBJ databases">
        <title>Flammeovirgaceae bacterium KN852 isolated from deep sea.</title>
        <authorList>
            <person name="Zhang D.-C."/>
        </authorList>
    </citation>
    <scope>NUCLEOTIDE SEQUENCE [LARGE SCALE GENOMIC DNA]</scope>
    <source>
        <strain evidence="12 13">KN852</strain>
    </source>
</reference>
<evidence type="ECO:0000313" key="12">
    <source>
        <dbReference type="EMBL" id="NMM49948.1"/>
    </source>
</evidence>
<dbReference type="Proteomes" id="UP000559010">
    <property type="component" value="Unassembled WGS sequence"/>
</dbReference>
<dbReference type="GO" id="GO:0006281">
    <property type="term" value="P:DNA repair"/>
    <property type="evidence" value="ECO:0007669"/>
    <property type="project" value="TreeGrafter"/>
</dbReference>
<evidence type="ECO:0000256" key="9">
    <source>
        <dbReference type="PIRSR" id="PIRSR601233-1"/>
    </source>
</evidence>
<feature type="binding site" evidence="11">
    <location>
        <position position="252"/>
    </location>
    <ligand>
        <name>Mn(2+)</name>
        <dbReference type="ChEBI" id="CHEBI:29035"/>
        <label>2</label>
    </ligand>
</feature>
<keyword evidence="4 10" id="KW-0547">Nucleotide-binding</keyword>
<evidence type="ECO:0000256" key="2">
    <source>
        <dbReference type="ARBA" id="ARBA00022598"/>
    </source>
</evidence>
<organism evidence="12 13">
    <name type="scientific">Marinigracilibium pacificum</name>
    <dbReference type="NCBI Taxonomy" id="2729599"/>
    <lineage>
        <taxon>Bacteria</taxon>
        <taxon>Pseudomonadati</taxon>
        <taxon>Bacteroidota</taxon>
        <taxon>Cytophagia</taxon>
        <taxon>Cytophagales</taxon>
        <taxon>Flammeovirgaceae</taxon>
        <taxon>Marinigracilibium</taxon>
    </lineage>
</organism>
<feature type="binding site" evidence="10">
    <location>
        <begin position="367"/>
        <end position="370"/>
    </location>
    <ligand>
        <name>GMP</name>
        <dbReference type="ChEBI" id="CHEBI:58115"/>
    </ligand>
</feature>
<dbReference type="GO" id="GO:0042245">
    <property type="term" value="P:RNA repair"/>
    <property type="evidence" value="ECO:0007669"/>
    <property type="project" value="UniProtKB-KW"/>
</dbReference>
<sequence length="471" mass="51412">MENIKITGDRILRLGFPEGKVVGELLKALNSPNFELSENEVENLLIDLKNNPVKYLDDKRFMDAASELLKPVDLVLQLKDTPDPYKVYGADGIEEGALSQMEIAMRLPIAKAGALMADAHQGYGLPIGGVLATENAVIPYGVGVDIGCRMCMSIFDISESIIDERSSDLKNMLINNARFGRDTFKNPKDHEVLENSLFNEIDIIRKLKDKAASQIGSSGGGNHFVEFGVTTIESADNELNLPKGRYLAVLSHSGSRGMGAAIANHYTKLAMAKCDLPKEAKHLAWLDLDTEEGQEYWLAMNLAGDYASACHHQIHERMAVGLRANPVAMIENHHNFAWKEKDAEGNEVIVHRKGATPAGKGVLGIIPGTMTEPGFIVRGKGNNDSVNSASHGAGRVMSRTKAKSTLNPENVSKYISNAGVEVIGSGLDEAPMAYKNIHAVMESQKDLVEVLGTFQPRIVRMCGDKKFREED</sequence>
<name>A0A848J3P8_9BACT</name>
<protein>
    <recommendedName>
        <fullName evidence="1">3'-phosphate/5'-hydroxy nucleic acid ligase</fullName>
        <ecNumber evidence="1">6.5.1.8</ecNumber>
    </recommendedName>
</protein>
<dbReference type="GO" id="GO:0030145">
    <property type="term" value="F:manganese ion binding"/>
    <property type="evidence" value="ECO:0007669"/>
    <property type="project" value="TreeGrafter"/>
</dbReference>
<dbReference type="GO" id="GO:0170057">
    <property type="term" value="F:RNA ligase (GTP) activity"/>
    <property type="evidence" value="ECO:0007669"/>
    <property type="project" value="UniProtKB-EC"/>
</dbReference>
<evidence type="ECO:0000256" key="4">
    <source>
        <dbReference type="ARBA" id="ARBA00022741"/>
    </source>
</evidence>
<comment type="cofactor">
    <cofactor evidence="11">
        <name>Mn(2+)</name>
        <dbReference type="ChEBI" id="CHEBI:29035"/>
    </cofactor>
    <text evidence="11">Binds 2 manganese ions per subunit.</text>
</comment>
<keyword evidence="13" id="KW-1185">Reference proteome</keyword>
<dbReference type="PANTHER" id="PTHR43749:SF2">
    <property type="entry name" value="RNA-SPLICING LIGASE RTCB"/>
    <property type="match status" value="1"/>
</dbReference>
<dbReference type="GO" id="GO:0003909">
    <property type="term" value="F:DNA ligase activity"/>
    <property type="evidence" value="ECO:0007669"/>
    <property type="project" value="TreeGrafter"/>
</dbReference>
<proteinExistence type="predicted"/>
<evidence type="ECO:0000256" key="10">
    <source>
        <dbReference type="PIRSR" id="PIRSR601233-2"/>
    </source>
</evidence>
<dbReference type="InterPro" id="IPR052915">
    <property type="entry name" value="RtcB-like"/>
</dbReference>
<keyword evidence="6 10" id="KW-0342">GTP-binding</keyword>
<dbReference type="RefSeq" id="WP_169683565.1">
    <property type="nucleotide sequence ID" value="NZ_JABBNU010000010.1"/>
</dbReference>
<feature type="active site" description="GMP-histidine intermediate" evidence="9">
    <location>
        <position position="391"/>
    </location>
</feature>
<keyword evidence="3 11" id="KW-0479">Metal-binding</keyword>
<feature type="binding site" evidence="11">
    <location>
        <position position="334"/>
    </location>
    <ligand>
        <name>Mn(2+)</name>
        <dbReference type="ChEBI" id="CHEBI:29035"/>
        <label>2</label>
    </ligand>
</feature>
<feature type="binding site" evidence="10">
    <location>
        <begin position="222"/>
        <end position="226"/>
    </location>
    <ligand>
        <name>GMP</name>
        <dbReference type="ChEBI" id="CHEBI:58115"/>
    </ligand>
</feature>
<dbReference type="PANTHER" id="PTHR43749">
    <property type="entry name" value="RNA-SPLICING LIGASE RTCB"/>
    <property type="match status" value="1"/>
</dbReference>
<feature type="binding site" evidence="11">
    <location>
        <position position="145"/>
    </location>
    <ligand>
        <name>Mn(2+)</name>
        <dbReference type="ChEBI" id="CHEBI:29035"/>
        <label>1</label>
    </ligand>
</feature>
<dbReference type="SUPFAM" id="SSF103365">
    <property type="entry name" value="Hypothetical protein PH1602"/>
    <property type="match status" value="1"/>
</dbReference>
<keyword evidence="2" id="KW-0436">Ligase</keyword>
<evidence type="ECO:0000313" key="13">
    <source>
        <dbReference type="Proteomes" id="UP000559010"/>
    </source>
</evidence>
<keyword evidence="5" id="KW-0692">RNA repair</keyword>
<evidence type="ECO:0000256" key="5">
    <source>
        <dbReference type="ARBA" id="ARBA00022800"/>
    </source>
</evidence>
<evidence type="ECO:0000256" key="1">
    <source>
        <dbReference type="ARBA" id="ARBA00012726"/>
    </source>
</evidence>
<keyword evidence="7 11" id="KW-0464">Manganese</keyword>
<dbReference type="Gene3D" id="3.90.1860.10">
    <property type="entry name" value="tRNA-splicing ligase RtcB"/>
    <property type="match status" value="1"/>
</dbReference>
<dbReference type="EC" id="6.5.1.8" evidence="1"/>
<dbReference type="AlphaFoldDB" id="A0A848J3P8"/>
<evidence type="ECO:0000256" key="11">
    <source>
        <dbReference type="PIRSR" id="PIRSR601233-3"/>
    </source>
</evidence>
<feature type="binding site" evidence="10">
    <location>
        <begin position="391"/>
        <end position="394"/>
    </location>
    <ligand>
        <name>GMP</name>
        <dbReference type="ChEBI" id="CHEBI:58115"/>
    </ligand>
</feature>
<evidence type="ECO:0000256" key="8">
    <source>
        <dbReference type="ARBA" id="ARBA00047746"/>
    </source>
</evidence>
<accession>A0A848J3P8</accession>
<dbReference type="InterPro" id="IPR036025">
    <property type="entry name" value="RtcB-like_sf"/>
</dbReference>
<dbReference type="EMBL" id="JABBNU010000010">
    <property type="protein sequence ID" value="NMM49948.1"/>
    <property type="molecule type" value="Genomic_DNA"/>
</dbReference>
<feature type="binding site" evidence="10">
    <location>
        <begin position="334"/>
        <end position="335"/>
    </location>
    <ligand>
        <name>GMP</name>
        <dbReference type="ChEBI" id="CHEBI:58115"/>
    </ligand>
</feature>
<gene>
    <name evidence="12" type="ORF">HH304_16190</name>
</gene>
<dbReference type="GO" id="GO:0006396">
    <property type="term" value="P:RNA processing"/>
    <property type="evidence" value="ECO:0007669"/>
    <property type="project" value="InterPro"/>
</dbReference>
<dbReference type="InterPro" id="IPR001233">
    <property type="entry name" value="RtcB"/>
</dbReference>
<evidence type="ECO:0000256" key="6">
    <source>
        <dbReference type="ARBA" id="ARBA00023134"/>
    </source>
</evidence>
<comment type="caution">
    <text evidence="12">The sequence shown here is derived from an EMBL/GenBank/DDBJ whole genome shotgun (WGS) entry which is preliminary data.</text>
</comment>